<gene>
    <name evidence="6" type="ORF">MNBD_ALPHA09-1081</name>
</gene>
<name>A0A3B0SWY2_9ZZZZ</name>
<protein>
    <submittedName>
        <fullName evidence="6">Cyclopropane-fatty-acyl-phospholipid synthase</fullName>
        <ecNumber evidence="6">2.1.1.79</ecNumber>
    </submittedName>
</protein>
<keyword evidence="3 6" id="KW-0808">Transferase</keyword>
<evidence type="ECO:0000313" key="6">
    <source>
        <dbReference type="EMBL" id="VAW10078.1"/>
    </source>
</evidence>
<comment type="similarity">
    <text evidence="1">Belongs to the CFA/CMAS family.</text>
</comment>
<dbReference type="GO" id="GO:0008610">
    <property type="term" value="P:lipid biosynthetic process"/>
    <property type="evidence" value="ECO:0007669"/>
    <property type="project" value="InterPro"/>
</dbReference>
<proteinExistence type="inferred from homology"/>
<keyword evidence="5" id="KW-0443">Lipid metabolism</keyword>
<dbReference type="EMBL" id="UOEM01000004">
    <property type="protein sequence ID" value="VAW10078.1"/>
    <property type="molecule type" value="Genomic_DNA"/>
</dbReference>
<dbReference type="GO" id="GO:0008825">
    <property type="term" value="F:cyclopropane-fatty-acyl-phospholipid synthase activity"/>
    <property type="evidence" value="ECO:0007669"/>
    <property type="project" value="UniProtKB-EC"/>
</dbReference>
<evidence type="ECO:0000256" key="2">
    <source>
        <dbReference type="ARBA" id="ARBA00022603"/>
    </source>
</evidence>
<dbReference type="InterPro" id="IPR029063">
    <property type="entry name" value="SAM-dependent_MTases_sf"/>
</dbReference>
<evidence type="ECO:0000256" key="3">
    <source>
        <dbReference type="ARBA" id="ARBA00022679"/>
    </source>
</evidence>
<dbReference type="InterPro" id="IPR050723">
    <property type="entry name" value="CFA/CMAS"/>
</dbReference>
<dbReference type="PANTHER" id="PTHR43667">
    <property type="entry name" value="CYCLOPROPANE-FATTY-ACYL-PHOSPHOLIPID SYNTHASE"/>
    <property type="match status" value="1"/>
</dbReference>
<dbReference type="Pfam" id="PF02353">
    <property type="entry name" value="CMAS"/>
    <property type="match status" value="1"/>
</dbReference>
<keyword evidence="4" id="KW-0949">S-adenosyl-L-methionine</keyword>
<reference evidence="6" key="1">
    <citation type="submission" date="2018-06" db="EMBL/GenBank/DDBJ databases">
        <authorList>
            <person name="Zhirakovskaya E."/>
        </authorList>
    </citation>
    <scope>NUCLEOTIDE SEQUENCE</scope>
</reference>
<evidence type="ECO:0000256" key="4">
    <source>
        <dbReference type="ARBA" id="ARBA00022691"/>
    </source>
</evidence>
<sequence>MSKAKQSWRLAAARNALGHAHNELGLGFGFELWDGTLVPEDLGADDLRIFISSSAVVSRLIRSPRVATVIALYVDGHIDIRGGTLFDIIGRRPKVRTREFRRRLKKGLLLKSALPFMFGSGALKQSPDRAIDGGRDATKSRGSNKADIAFHYDVGNAFYRLFLDPEMVYTCGYFRQWSNDLATAQRDKLDLVCRKLRLKPGDRLLDIGSGWGALICHAAQNYGVTALGVTLSEEQAELAWQTIAARGLEGQVEVEIRDFRDVEGQFDKIASIGMFEHIGIDNHESYYRNVHKLLKDRGLYLHHAITRRGKGSERAFRRKRPEYRSMVRYIFPGAEVDHIGMTARSLEAYGFEVHDVEGLREHYARTTRIWAHNLMANADAAIAEVGAPRYRMWVAYLSGVSLAFDRGTLSIFQTLASKRNRGASGLPPTREDLYS</sequence>
<dbReference type="InterPro" id="IPR003333">
    <property type="entry name" value="CMAS"/>
</dbReference>
<evidence type="ECO:0000256" key="1">
    <source>
        <dbReference type="ARBA" id="ARBA00010815"/>
    </source>
</evidence>
<accession>A0A3B0SWY2</accession>
<dbReference type="SUPFAM" id="SSF53335">
    <property type="entry name" value="S-adenosyl-L-methionine-dependent methyltransferases"/>
    <property type="match status" value="1"/>
</dbReference>
<dbReference type="EC" id="2.1.1.79" evidence="6"/>
<dbReference type="PIRSF" id="PIRSF003085">
    <property type="entry name" value="CMAS"/>
    <property type="match status" value="1"/>
</dbReference>
<dbReference type="CDD" id="cd02440">
    <property type="entry name" value="AdoMet_MTases"/>
    <property type="match status" value="1"/>
</dbReference>
<dbReference type="GO" id="GO:0032259">
    <property type="term" value="P:methylation"/>
    <property type="evidence" value="ECO:0007669"/>
    <property type="project" value="UniProtKB-KW"/>
</dbReference>
<keyword evidence="2 6" id="KW-0489">Methyltransferase</keyword>
<evidence type="ECO:0000256" key="5">
    <source>
        <dbReference type="ARBA" id="ARBA00023098"/>
    </source>
</evidence>
<dbReference type="AlphaFoldDB" id="A0A3B0SWY2"/>
<dbReference type="PANTHER" id="PTHR43667:SF1">
    <property type="entry name" value="CYCLOPROPANE-FATTY-ACYL-PHOSPHOLIPID SYNTHASE"/>
    <property type="match status" value="1"/>
</dbReference>
<organism evidence="6">
    <name type="scientific">hydrothermal vent metagenome</name>
    <dbReference type="NCBI Taxonomy" id="652676"/>
    <lineage>
        <taxon>unclassified sequences</taxon>
        <taxon>metagenomes</taxon>
        <taxon>ecological metagenomes</taxon>
    </lineage>
</organism>
<dbReference type="Gene3D" id="3.40.50.150">
    <property type="entry name" value="Vaccinia Virus protein VP39"/>
    <property type="match status" value="1"/>
</dbReference>